<reference evidence="4 5" key="1">
    <citation type="submission" date="2020-08" db="EMBL/GenBank/DDBJ databases">
        <title>Genome sequence of Sphingomonas sediminicola KACC 15039T.</title>
        <authorList>
            <person name="Hyun D.-W."/>
            <person name="Bae J.-W."/>
        </authorList>
    </citation>
    <scope>NUCLEOTIDE SEQUENCE [LARGE SCALE GENOMIC DNA]</scope>
    <source>
        <strain evidence="4 5">KACC 15039</strain>
    </source>
</reference>
<dbReference type="PANTHER" id="PTHR38340">
    <property type="entry name" value="S-LAYER PROTEIN"/>
    <property type="match status" value="1"/>
</dbReference>
<dbReference type="Proteomes" id="UP000516105">
    <property type="component" value="Chromosome"/>
</dbReference>
<evidence type="ECO:0000313" key="5">
    <source>
        <dbReference type="Proteomes" id="UP000516105"/>
    </source>
</evidence>
<organism evidence="4 5">
    <name type="scientific">Sphingomonas sediminicola</name>
    <dbReference type="NCBI Taxonomy" id="386874"/>
    <lineage>
        <taxon>Bacteria</taxon>
        <taxon>Pseudomonadati</taxon>
        <taxon>Pseudomonadota</taxon>
        <taxon>Alphaproteobacteria</taxon>
        <taxon>Sphingomonadales</taxon>
        <taxon>Sphingomonadaceae</taxon>
        <taxon>Sphingomonas</taxon>
    </lineage>
</organism>
<dbReference type="InterPro" id="IPR001343">
    <property type="entry name" value="Hemolysn_Ca-bd"/>
</dbReference>
<accession>A0ABX6TCF6</accession>
<feature type="region of interest" description="Disordered" evidence="3">
    <location>
        <begin position="45"/>
        <end position="79"/>
    </location>
</feature>
<dbReference type="PANTHER" id="PTHR38340:SF1">
    <property type="entry name" value="S-LAYER PROTEIN"/>
    <property type="match status" value="1"/>
</dbReference>
<dbReference type="InterPro" id="IPR018511">
    <property type="entry name" value="Hemolysin-typ_Ca-bd_CS"/>
</dbReference>
<sequence>MYVDDPFLIGGNDNDNLFGSAADETLRGNNGDDWARAGSGNDLVYGGNGSDHLSGDAGNDQLNGDNGSDELIGGTGNDQLRGGNGPDYFVFDNRAETGNDRIVDLGNPDHLLTTVQLADGNGDGIIELGAGGTLGLFGSSSVEITGATALRYSGTTELDGATYYSYDLAGASASPKAAVRVSGNLDSLHLIDDSVIVLNANFGHVFGAYDHLL</sequence>
<evidence type="ECO:0008006" key="6">
    <source>
        <dbReference type="Google" id="ProtNLM"/>
    </source>
</evidence>
<evidence type="ECO:0000256" key="1">
    <source>
        <dbReference type="ARBA" id="ARBA00004613"/>
    </source>
</evidence>
<evidence type="ECO:0000256" key="2">
    <source>
        <dbReference type="ARBA" id="ARBA00022525"/>
    </source>
</evidence>
<proteinExistence type="predicted"/>
<keyword evidence="2" id="KW-0964">Secreted</keyword>
<dbReference type="InterPro" id="IPR011049">
    <property type="entry name" value="Serralysin-like_metalloprot_C"/>
</dbReference>
<gene>
    <name evidence="4" type="ORF">H9L14_13595</name>
</gene>
<evidence type="ECO:0000313" key="4">
    <source>
        <dbReference type="EMBL" id="QNP47039.1"/>
    </source>
</evidence>
<evidence type="ECO:0000256" key="3">
    <source>
        <dbReference type="SAM" id="MobiDB-lite"/>
    </source>
</evidence>
<dbReference type="Gene3D" id="2.150.10.10">
    <property type="entry name" value="Serralysin-like metalloprotease, C-terminal"/>
    <property type="match status" value="2"/>
</dbReference>
<keyword evidence="5" id="KW-1185">Reference proteome</keyword>
<dbReference type="EMBL" id="CP060782">
    <property type="protein sequence ID" value="QNP47039.1"/>
    <property type="molecule type" value="Genomic_DNA"/>
</dbReference>
<dbReference type="PRINTS" id="PR00313">
    <property type="entry name" value="CABNDNGRPT"/>
</dbReference>
<comment type="subcellular location">
    <subcellularLocation>
        <location evidence="1">Secreted</location>
    </subcellularLocation>
</comment>
<protein>
    <recommendedName>
        <fullName evidence="6">Calcium-binding protein</fullName>
    </recommendedName>
</protein>
<dbReference type="SUPFAM" id="SSF51120">
    <property type="entry name" value="beta-Roll"/>
    <property type="match status" value="1"/>
</dbReference>
<dbReference type="Pfam" id="PF00353">
    <property type="entry name" value="HemolysinCabind"/>
    <property type="match status" value="1"/>
</dbReference>
<dbReference type="InterPro" id="IPR050557">
    <property type="entry name" value="RTX_toxin/Mannuronan_C5-epim"/>
</dbReference>
<dbReference type="PROSITE" id="PS00330">
    <property type="entry name" value="HEMOLYSIN_CALCIUM"/>
    <property type="match status" value="2"/>
</dbReference>
<name>A0ABX6TCF6_9SPHN</name>